<evidence type="ECO:0000313" key="3">
    <source>
        <dbReference type="Proteomes" id="UP001141806"/>
    </source>
</evidence>
<name>A0A9Q0HD31_9MAGN</name>
<protein>
    <submittedName>
        <fullName evidence="2">Uncharacterized protein</fullName>
    </submittedName>
</protein>
<dbReference type="Proteomes" id="UP001141806">
    <property type="component" value="Unassembled WGS sequence"/>
</dbReference>
<feature type="transmembrane region" description="Helical" evidence="1">
    <location>
        <begin position="32"/>
        <end position="56"/>
    </location>
</feature>
<keyword evidence="1" id="KW-0472">Membrane</keyword>
<evidence type="ECO:0000313" key="2">
    <source>
        <dbReference type="EMBL" id="KAJ4963599.1"/>
    </source>
</evidence>
<keyword evidence="1" id="KW-1133">Transmembrane helix</keyword>
<reference evidence="2" key="1">
    <citation type="journal article" date="2023" name="Plant J.">
        <title>The genome of the king protea, Protea cynaroides.</title>
        <authorList>
            <person name="Chang J."/>
            <person name="Duong T.A."/>
            <person name="Schoeman C."/>
            <person name="Ma X."/>
            <person name="Roodt D."/>
            <person name="Barker N."/>
            <person name="Li Z."/>
            <person name="Van de Peer Y."/>
            <person name="Mizrachi E."/>
        </authorList>
    </citation>
    <scope>NUCLEOTIDE SEQUENCE</scope>
    <source>
        <tissue evidence="2">Young leaves</tissue>
    </source>
</reference>
<accession>A0A9Q0HD31</accession>
<sequence length="125" mass="14393">MIIYFLYNRSKYTNITSMVGYHALLNRRSFNLLVIVLFLLTAIVATVTASLLRVILFSVTGFQEKASEAPSSDCGLISKFLSWGYIELCFACLCMLSFLFHVDWFFWFVRENEMNSRVLFAEGTV</sequence>
<organism evidence="2 3">
    <name type="scientific">Protea cynaroides</name>
    <dbReference type="NCBI Taxonomy" id="273540"/>
    <lineage>
        <taxon>Eukaryota</taxon>
        <taxon>Viridiplantae</taxon>
        <taxon>Streptophyta</taxon>
        <taxon>Embryophyta</taxon>
        <taxon>Tracheophyta</taxon>
        <taxon>Spermatophyta</taxon>
        <taxon>Magnoliopsida</taxon>
        <taxon>Proteales</taxon>
        <taxon>Proteaceae</taxon>
        <taxon>Protea</taxon>
    </lineage>
</organism>
<gene>
    <name evidence="2" type="ORF">NE237_023538</name>
</gene>
<feature type="transmembrane region" description="Helical" evidence="1">
    <location>
        <begin position="85"/>
        <end position="109"/>
    </location>
</feature>
<evidence type="ECO:0000256" key="1">
    <source>
        <dbReference type="SAM" id="Phobius"/>
    </source>
</evidence>
<keyword evidence="1" id="KW-0812">Transmembrane</keyword>
<dbReference type="EMBL" id="JAMYWD010000008">
    <property type="protein sequence ID" value="KAJ4963599.1"/>
    <property type="molecule type" value="Genomic_DNA"/>
</dbReference>
<comment type="caution">
    <text evidence="2">The sequence shown here is derived from an EMBL/GenBank/DDBJ whole genome shotgun (WGS) entry which is preliminary data.</text>
</comment>
<proteinExistence type="predicted"/>
<keyword evidence="3" id="KW-1185">Reference proteome</keyword>
<dbReference type="AlphaFoldDB" id="A0A9Q0HD31"/>